<evidence type="ECO:0000313" key="3">
    <source>
        <dbReference type="Proteomes" id="UP000192359"/>
    </source>
</evidence>
<dbReference type="PROSITE" id="PS50234">
    <property type="entry name" value="VWFA"/>
    <property type="match status" value="1"/>
</dbReference>
<dbReference type="InterPro" id="IPR002035">
    <property type="entry name" value="VWF_A"/>
</dbReference>
<gene>
    <name evidence="2" type="ORF">A7979_00120</name>
</gene>
<sequence>MGVRSVAGAGTHYQEDDMPISHKLRTLAAATAVSALALVGLPPAASQDLDESVSSKDAKSMLVMDLSGSMLESDIDGGTRLDAAKTAATELIDSMPDTANLGMMVYGQKVPASEPKEEGCKDIEVVAPVGKSDKQELKKSIAGFTASGYTPMGESLLAAAEELGDTGDRSIILVSDGIDTCAPLRCVRLLRSWAARGLT</sequence>
<dbReference type="AlphaFoldDB" id="A0A1Y1RQ91"/>
<keyword evidence="3" id="KW-1185">Reference proteome</keyword>
<dbReference type="InterPro" id="IPR036465">
    <property type="entry name" value="vWFA_dom_sf"/>
</dbReference>
<dbReference type="Proteomes" id="UP000192359">
    <property type="component" value="Unassembled WGS sequence"/>
</dbReference>
<dbReference type="SUPFAM" id="SSF53300">
    <property type="entry name" value="vWA-like"/>
    <property type="match status" value="1"/>
</dbReference>
<dbReference type="Pfam" id="PF13519">
    <property type="entry name" value="VWA_2"/>
    <property type="match status" value="1"/>
</dbReference>
<comment type="caution">
    <text evidence="2">The sequence shown here is derived from an EMBL/GenBank/DDBJ whole genome shotgun (WGS) entry which is preliminary data.</text>
</comment>
<dbReference type="EMBL" id="LXWF01000011">
    <property type="protein sequence ID" value="ORC21967.1"/>
    <property type="molecule type" value="Genomic_DNA"/>
</dbReference>
<accession>A0A1Y1RQ91</accession>
<reference evidence="2 3" key="1">
    <citation type="submission" date="2016-05" db="EMBL/GenBank/DDBJ databases">
        <title>Draft genome sequence of a porcine commensal Rothia nasimurium.</title>
        <authorList>
            <person name="Gaiser R.A."/>
            <person name="Van Baarlen P."/>
            <person name="Wells J.M."/>
        </authorList>
    </citation>
    <scope>NUCLEOTIDE SEQUENCE [LARGE SCALE GENOMIC DNA]</scope>
    <source>
        <strain evidence="2 3">PT-32</strain>
    </source>
</reference>
<proteinExistence type="predicted"/>
<dbReference type="Gene3D" id="3.40.50.410">
    <property type="entry name" value="von Willebrand factor, type A domain"/>
    <property type="match status" value="1"/>
</dbReference>
<protein>
    <recommendedName>
        <fullName evidence="1">VWFA domain-containing protein</fullName>
    </recommendedName>
</protein>
<organism evidence="2 3">
    <name type="scientific">Rothia nasimurium</name>
    <dbReference type="NCBI Taxonomy" id="85336"/>
    <lineage>
        <taxon>Bacteria</taxon>
        <taxon>Bacillati</taxon>
        <taxon>Actinomycetota</taxon>
        <taxon>Actinomycetes</taxon>
        <taxon>Micrococcales</taxon>
        <taxon>Micrococcaceae</taxon>
        <taxon>Rothia</taxon>
    </lineage>
</organism>
<evidence type="ECO:0000313" key="2">
    <source>
        <dbReference type="EMBL" id="ORC21967.1"/>
    </source>
</evidence>
<feature type="domain" description="VWFA" evidence="1">
    <location>
        <begin position="59"/>
        <end position="199"/>
    </location>
</feature>
<evidence type="ECO:0000259" key="1">
    <source>
        <dbReference type="PROSITE" id="PS50234"/>
    </source>
</evidence>
<name>A0A1Y1RQ91_9MICC</name>